<dbReference type="InterPro" id="IPR019949">
    <property type="entry name" value="CmoO-like"/>
</dbReference>
<dbReference type="Gene3D" id="3.20.20.30">
    <property type="entry name" value="Luciferase-like domain"/>
    <property type="match status" value="1"/>
</dbReference>
<dbReference type="SUPFAM" id="SSF51679">
    <property type="entry name" value="Bacterial luciferase-like"/>
    <property type="match status" value="1"/>
</dbReference>
<keyword evidence="4" id="KW-1185">Reference proteome</keyword>
<dbReference type="InterPro" id="IPR050766">
    <property type="entry name" value="Bact_Lucif_Oxidored"/>
</dbReference>
<evidence type="ECO:0000313" key="4">
    <source>
        <dbReference type="Proteomes" id="UP000515679"/>
    </source>
</evidence>
<dbReference type="GO" id="GO:0016705">
    <property type="term" value="F:oxidoreductase activity, acting on paired donors, with incorporation or reduction of molecular oxygen"/>
    <property type="evidence" value="ECO:0007669"/>
    <property type="project" value="InterPro"/>
</dbReference>
<dbReference type="FunFam" id="3.20.20.30:FF:000002">
    <property type="entry name" value="LLM class flavin-dependent oxidoreductase"/>
    <property type="match status" value="1"/>
</dbReference>
<organism evidence="3 4">
    <name type="scientific">Cohnella cholangitidis</name>
    <dbReference type="NCBI Taxonomy" id="2598458"/>
    <lineage>
        <taxon>Bacteria</taxon>
        <taxon>Bacillati</taxon>
        <taxon>Bacillota</taxon>
        <taxon>Bacilli</taxon>
        <taxon>Bacillales</taxon>
        <taxon>Paenibacillaceae</taxon>
        <taxon>Cohnella</taxon>
    </lineage>
</organism>
<dbReference type="NCBIfam" id="TIGR03558">
    <property type="entry name" value="oxido_grp_1"/>
    <property type="match status" value="1"/>
</dbReference>
<dbReference type="InterPro" id="IPR011251">
    <property type="entry name" value="Luciferase-like_dom"/>
</dbReference>
<dbReference type="GO" id="GO:0005829">
    <property type="term" value="C:cytosol"/>
    <property type="evidence" value="ECO:0007669"/>
    <property type="project" value="TreeGrafter"/>
</dbReference>
<evidence type="ECO:0000259" key="2">
    <source>
        <dbReference type="Pfam" id="PF00296"/>
    </source>
</evidence>
<gene>
    <name evidence="3" type="ORF">FPL14_19145</name>
</gene>
<dbReference type="Pfam" id="PF00296">
    <property type="entry name" value="Bac_luciferase"/>
    <property type="match status" value="1"/>
</dbReference>
<feature type="domain" description="Luciferase-like" evidence="2">
    <location>
        <begin position="7"/>
        <end position="301"/>
    </location>
</feature>
<name>A0A7G5C1I0_9BACL</name>
<sequence>MGIRLSILDQTLIHKDESPTEAFRHTIELAQKAEQWGYHRFWVSEHHDSDLVAGSSPEVLISHLLAKTERIRVGSGGVMLQHYSPYKVAENFNVLASLSPSRVDLGIGRAPGGLPHSIKALQAGKTDTATLPEKIAELIHYTRKPLGPDHALAGLKASPIPAIPADIYMLGASRSSAETAGELGLPYVFAQFINNDEAEAAQAFEAYRGGFKPVDGSRPEAILGVPVIVADTSEEAKRIADDYRIVRIHLKSGRTITVGSVEHAEEYGRQAEEEFAIEDRLAYVIHGSKSEVRTQLLEAQRKYGVEEFIIISTIRNAAQRLRSYELLFEAFSEVATPLEAPRA</sequence>
<evidence type="ECO:0000313" key="3">
    <source>
        <dbReference type="EMBL" id="QMV43064.1"/>
    </source>
</evidence>
<dbReference type="PANTHER" id="PTHR30137:SF20">
    <property type="entry name" value="N-ACETYL-S-ALKYLCYSTEINE MONOOXYGENASE"/>
    <property type="match status" value="1"/>
</dbReference>
<dbReference type="Proteomes" id="UP000515679">
    <property type="component" value="Chromosome"/>
</dbReference>
<comment type="similarity">
    <text evidence="1">To bacterial alkanal monooxygenase alpha and beta chains.</text>
</comment>
<dbReference type="PANTHER" id="PTHR30137">
    <property type="entry name" value="LUCIFERASE-LIKE MONOOXYGENASE"/>
    <property type="match status" value="1"/>
</dbReference>
<protein>
    <submittedName>
        <fullName evidence="3">LLM class flavin-dependent oxidoreductase</fullName>
    </submittedName>
</protein>
<dbReference type="AlphaFoldDB" id="A0A7G5C1I0"/>
<dbReference type="EMBL" id="CP041969">
    <property type="protein sequence ID" value="QMV43064.1"/>
    <property type="molecule type" value="Genomic_DNA"/>
</dbReference>
<evidence type="ECO:0000256" key="1">
    <source>
        <dbReference type="ARBA" id="ARBA00007789"/>
    </source>
</evidence>
<reference evidence="3 4" key="1">
    <citation type="submission" date="2019-07" db="EMBL/GenBank/DDBJ databases">
        <authorList>
            <person name="Kim J.K."/>
            <person name="Cheong H.-M."/>
            <person name="Choi Y."/>
            <person name="Hwang K.J."/>
            <person name="Lee S."/>
            <person name="Choi C."/>
        </authorList>
    </citation>
    <scope>NUCLEOTIDE SEQUENCE [LARGE SCALE GENOMIC DNA]</scope>
    <source>
        <strain evidence="3 4">KS 22</strain>
    </source>
</reference>
<dbReference type="InterPro" id="IPR036661">
    <property type="entry name" value="Luciferase-like_sf"/>
</dbReference>
<proteinExistence type="predicted"/>
<dbReference type="KEGG" id="cchl:FPL14_19145"/>
<accession>A0A7G5C1I0</accession>
<dbReference type="RefSeq" id="WP_182299296.1">
    <property type="nucleotide sequence ID" value="NZ_CP041969.1"/>
</dbReference>